<evidence type="ECO:0000313" key="1">
    <source>
        <dbReference type="EMBL" id="KAK9815425.1"/>
    </source>
</evidence>
<organism evidence="1 2">
    <name type="scientific">[Myrmecia] bisecta</name>
    <dbReference type="NCBI Taxonomy" id="41462"/>
    <lineage>
        <taxon>Eukaryota</taxon>
        <taxon>Viridiplantae</taxon>
        <taxon>Chlorophyta</taxon>
        <taxon>core chlorophytes</taxon>
        <taxon>Trebouxiophyceae</taxon>
        <taxon>Trebouxiales</taxon>
        <taxon>Trebouxiaceae</taxon>
        <taxon>Myrmecia</taxon>
    </lineage>
</organism>
<accession>A0AAW1Q0M3</accession>
<protein>
    <submittedName>
        <fullName evidence="1">Uncharacterized protein</fullName>
    </submittedName>
</protein>
<dbReference type="Proteomes" id="UP001489004">
    <property type="component" value="Unassembled WGS sequence"/>
</dbReference>
<evidence type="ECO:0000313" key="2">
    <source>
        <dbReference type="Proteomes" id="UP001489004"/>
    </source>
</evidence>
<keyword evidence="2" id="KW-1185">Reference proteome</keyword>
<gene>
    <name evidence="1" type="ORF">WJX72_003456</name>
</gene>
<reference evidence="1 2" key="1">
    <citation type="journal article" date="2024" name="Nat. Commun.">
        <title>Phylogenomics reveals the evolutionary origins of lichenization in chlorophyte algae.</title>
        <authorList>
            <person name="Puginier C."/>
            <person name="Libourel C."/>
            <person name="Otte J."/>
            <person name="Skaloud P."/>
            <person name="Haon M."/>
            <person name="Grisel S."/>
            <person name="Petersen M."/>
            <person name="Berrin J.G."/>
            <person name="Delaux P.M."/>
            <person name="Dal Grande F."/>
            <person name="Keller J."/>
        </authorList>
    </citation>
    <scope>NUCLEOTIDE SEQUENCE [LARGE SCALE GENOMIC DNA]</scope>
    <source>
        <strain evidence="1 2">SAG 2043</strain>
    </source>
</reference>
<comment type="caution">
    <text evidence="1">The sequence shown here is derived from an EMBL/GenBank/DDBJ whole genome shotgun (WGS) entry which is preliminary data.</text>
</comment>
<proteinExistence type="predicted"/>
<dbReference type="AlphaFoldDB" id="A0AAW1Q0M3"/>
<sequence>MRDAYLTAAAKPARRASKRIKTLPAVAADHDRGPEKVVGTQPAANPGLVGADPLLPLTLPAITPLDTWEAAVADEATASPAQAAAELPPVSPTTESAVLGLLRLNKGSHSTVPPTKRRRLPKLSEGMVSILLDRLPTA</sequence>
<name>A0AAW1Q0M3_9CHLO</name>
<dbReference type="EMBL" id="JALJOR010000006">
    <property type="protein sequence ID" value="KAK9815425.1"/>
    <property type="molecule type" value="Genomic_DNA"/>
</dbReference>